<comment type="caution">
    <text evidence="3">The sequence shown here is derived from an EMBL/GenBank/DDBJ whole genome shotgun (WGS) entry which is preliminary data.</text>
</comment>
<feature type="domain" description="DUF418" evidence="2">
    <location>
        <begin position="207"/>
        <end position="377"/>
    </location>
</feature>
<protein>
    <submittedName>
        <fullName evidence="3">DUF418 domain-containing protein</fullName>
    </submittedName>
</protein>
<feature type="transmembrane region" description="Helical" evidence="1">
    <location>
        <begin position="335"/>
        <end position="358"/>
    </location>
</feature>
<evidence type="ECO:0000313" key="3">
    <source>
        <dbReference type="EMBL" id="MFD1520456.1"/>
    </source>
</evidence>
<evidence type="ECO:0000313" key="4">
    <source>
        <dbReference type="Proteomes" id="UP001597114"/>
    </source>
</evidence>
<dbReference type="Proteomes" id="UP001597114">
    <property type="component" value="Unassembled WGS sequence"/>
</dbReference>
<name>A0ABW4EY06_9PSEU</name>
<gene>
    <name evidence="3" type="ORF">ACFSJD_23375</name>
</gene>
<dbReference type="PANTHER" id="PTHR30590:SF2">
    <property type="entry name" value="INNER MEMBRANE PROTEIN"/>
    <property type="match status" value="1"/>
</dbReference>
<feature type="transmembrane region" description="Helical" evidence="1">
    <location>
        <begin position="265"/>
        <end position="285"/>
    </location>
</feature>
<keyword evidence="4" id="KW-1185">Reference proteome</keyword>
<feature type="transmembrane region" description="Helical" evidence="1">
    <location>
        <begin position="183"/>
        <end position="206"/>
    </location>
</feature>
<evidence type="ECO:0000259" key="2">
    <source>
        <dbReference type="Pfam" id="PF04235"/>
    </source>
</evidence>
<dbReference type="RefSeq" id="WP_344727160.1">
    <property type="nucleotide sequence ID" value="NZ_BAAAUS010000043.1"/>
</dbReference>
<feature type="transmembrane region" description="Helical" evidence="1">
    <location>
        <begin position="141"/>
        <end position="163"/>
    </location>
</feature>
<dbReference type="EMBL" id="JBHUCO010000024">
    <property type="protein sequence ID" value="MFD1520456.1"/>
    <property type="molecule type" value="Genomic_DNA"/>
</dbReference>
<keyword evidence="1" id="KW-0472">Membrane</keyword>
<dbReference type="PANTHER" id="PTHR30590">
    <property type="entry name" value="INNER MEMBRANE PROTEIN"/>
    <property type="match status" value="1"/>
</dbReference>
<dbReference type="Pfam" id="PF04235">
    <property type="entry name" value="DUF418"/>
    <property type="match status" value="1"/>
</dbReference>
<reference evidence="4" key="1">
    <citation type="journal article" date="2019" name="Int. J. Syst. Evol. Microbiol.">
        <title>The Global Catalogue of Microorganisms (GCM) 10K type strain sequencing project: providing services to taxonomists for standard genome sequencing and annotation.</title>
        <authorList>
            <consortium name="The Broad Institute Genomics Platform"/>
            <consortium name="The Broad Institute Genome Sequencing Center for Infectious Disease"/>
            <person name="Wu L."/>
            <person name="Ma J."/>
        </authorList>
    </citation>
    <scope>NUCLEOTIDE SEQUENCE [LARGE SCALE GENOMIC DNA]</scope>
    <source>
        <strain evidence="4">CCM 7043</strain>
    </source>
</reference>
<evidence type="ECO:0000256" key="1">
    <source>
        <dbReference type="SAM" id="Phobius"/>
    </source>
</evidence>
<proteinExistence type="predicted"/>
<organism evidence="3 4">
    <name type="scientific">Pseudonocardia yunnanensis</name>
    <dbReference type="NCBI Taxonomy" id="58107"/>
    <lineage>
        <taxon>Bacteria</taxon>
        <taxon>Bacillati</taxon>
        <taxon>Actinomycetota</taxon>
        <taxon>Actinomycetes</taxon>
        <taxon>Pseudonocardiales</taxon>
        <taxon>Pseudonocardiaceae</taxon>
        <taxon>Pseudonocardia</taxon>
    </lineage>
</organism>
<keyword evidence="1" id="KW-1133">Transmembrane helix</keyword>
<accession>A0ABW4EY06</accession>
<dbReference type="InterPro" id="IPR007349">
    <property type="entry name" value="DUF418"/>
</dbReference>
<sequence>MTTPGSLPPTTPGARALAPDLGRGAMLALIALAHAQVLARGGGPLTNAVDAAAQTALTLFVDSRGYPMFAALFGFGMVHILRRQTAGGGWEQARSVLRRRGGWLVLFGFAHVLLLFPGDILAAYGLLAVCLVGALRWRDELLLTVACVAGAVGALVYGAVLTLPFPDSAGAPVDPLLSAAIRMATFPVLTPLNAVMAAGPVLVGVWAARRHLLDEPERHRRLLSRIAGVGIAVAVVGALPQVLVTTGQLQSTGGLLLAAGALHTATGYAGGLGYAALIGVVAARLGRTARQPRRDGRIVTALRACGQRSMSCYLAQSVFWLVLFEPYLADLGGELGVAGAVAVGLAVWVLTVVAADLLHRLGRPGPAEALLRRLTYGSAVHS</sequence>
<feature type="transmembrane region" description="Helical" evidence="1">
    <location>
        <begin position="101"/>
        <end position="134"/>
    </location>
</feature>
<dbReference type="InterPro" id="IPR052529">
    <property type="entry name" value="Bact_Transport_Assoc"/>
</dbReference>
<feature type="transmembrane region" description="Helical" evidence="1">
    <location>
        <begin position="226"/>
        <end position="245"/>
    </location>
</feature>
<keyword evidence="1" id="KW-0812">Transmembrane</keyword>